<evidence type="ECO:0000313" key="4">
    <source>
        <dbReference type="Proteomes" id="UP000015104"/>
    </source>
</evidence>
<dbReference type="Gene3D" id="1.10.287.1490">
    <property type="match status" value="1"/>
</dbReference>
<protein>
    <submittedName>
        <fullName evidence="3">Uncharacterized protein</fullName>
    </submittedName>
</protein>
<dbReference type="EnsemblMetazoa" id="tetur17g01020.1">
    <property type="protein sequence ID" value="tetur17g01020.1"/>
    <property type="gene ID" value="tetur17g01020"/>
</dbReference>
<feature type="compositionally biased region" description="Low complexity" evidence="2">
    <location>
        <begin position="1"/>
        <end position="14"/>
    </location>
</feature>
<reference evidence="4" key="1">
    <citation type="submission" date="2011-08" db="EMBL/GenBank/DDBJ databases">
        <authorList>
            <person name="Rombauts S."/>
        </authorList>
    </citation>
    <scope>NUCLEOTIDE SEQUENCE</scope>
    <source>
        <strain evidence="4">London</strain>
    </source>
</reference>
<dbReference type="HOGENOM" id="CLU_1306294_0_0_1"/>
<feature type="region of interest" description="Disordered" evidence="2">
    <location>
        <begin position="1"/>
        <end position="25"/>
    </location>
</feature>
<organism evidence="3 4">
    <name type="scientific">Tetranychus urticae</name>
    <name type="common">Two-spotted spider mite</name>
    <dbReference type="NCBI Taxonomy" id="32264"/>
    <lineage>
        <taxon>Eukaryota</taxon>
        <taxon>Metazoa</taxon>
        <taxon>Ecdysozoa</taxon>
        <taxon>Arthropoda</taxon>
        <taxon>Chelicerata</taxon>
        <taxon>Arachnida</taxon>
        <taxon>Acari</taxon>
        <taxon>Acariformes</taxon>
        <taxon>Trombidiformes</taxon>
        <taxon>Prostigmata</taxon>
        <taxon>Eleutherengona</taxon>
        <taxon>Raphignathae</taxon>
        <taxon>Tetranychoidea</taxon>
        <taxon>Tetranychidae</taxon>
        <taxon>Tetranychus</taxon>
    </lineage>
</organism>
<dbReference type="Proteomes" id="UP000015104">
    <property type="component" value="Unassembled WGS sequence"/>
</dbReference>
<dbReference type="SUPFAM" id="SSF90257">
    <property type="entry name" value="Myosin rod fragments"/>
    <property type="match status" value="1"/>
</dbReference>
<name>T1KPM4_TETUR</name>
<feature type="coiled-coil region" evidence="1">
    <location>
        <begin position="44"/>
        <end position="148"/>
    </location>
</feature>
<dbReference type="EMBL" id="CAEY01000333">
    <property type="status" value="NOT_ANNOTATED_CDS"/>
    <property type="molecule type" value="Genomic_DNA"/>
</dbReference>
<reference evidence="3" key="2">
    <citation type="submission" date="2015-06" db="UniProtKB">
        <authorList>
            <consortium name="EnsemblMetazoa"/>
        </authorList>
    </citation>
    <scope>IDENTIFICATION</scope>
</reference>
<dbReference type="AlphaFoldDB" id="T1KPM4"/>
<keyword evidence="4" id="KW-1185">Reference proteome</keyword>
<dbReference type="OMA" id="IKHRAIW"/>
<gene>
    <name evidence="3" type="primary">107366122</name>
</gene>
<evidence type="ECO:0000313" key="3">
    <source>
        <dbReference type="EnsemblMetazoa" id="tetur17g01020.1"/>
    </source>
</evidence>
<dbReference type="KEGG" id="tut:107366122"/>
<proteinExistence type="predicted"/>
<sequence length="211" mass="24949">MSSPSQSPKPLSPITTPPSPSFANPLKDIQLKSSMNALKENYLRSKITKDYETLSEEIQRLQKKNEELEFENNEFRETIDYLNCEKQIIEEDKKEFEEQLAKEIITRTEIEAKLQQAYNKIQSLENEIESLGKEVKDRNDELDKLDKRYIKHRAIWEENERRAEDEIKRLDQFIDEMKSILKGNYDIVSKCKPLELMFQKLIETNQSGEND</sequence>
<accession>T1KPM4</accession>
<evidence type="ECO:0000256" key="1">
    <source>
        <dbReference type="SAM" id="Coils"/>
    </source>
</evidence>
<dbReference type="OrthoDB" id="5972338at2759"/>
<evidence type="ECO:0000256" key="2">
    <source>
        <dbReference type="SAM" id="MobiDB-lite"/>
    </source>
</evidence>
<keyword evidence="1" id="KW-0175">Coiled coil</keyword>